<dbReference type="Pfam" id="PF00383">
    <property type="entry name" value="dCMP_cyt_deam_1"/>
    <property type="match status" value="1"/>
</dbReference>
<comment type="catalytic activity">
    <reaction evidence="11 14">
        <text>cytidine + H2O + H(+) = uridine + NH4(+)</text>
        <dbReference type="Rhea" id="RHEA:16069"/>
        <dbReference type="ChEBI" id="CHEBI:15377"/>
        <dbReference type="ChEBI" id="CHEBI:15378"/>
        <dbReference type="ChEBI" id="CHEBI:16704"/>
        <dbReference type="ChEBI" id="CHEBI:17562"/>
        <dbReference type="ChEBI" id="CHEBI:28938"/>
        <dbReference type="EC" id="3.5.4.5"/>
    </reaction>
</comment>
<dbReference type="EC" id="3.5.4.5" evidence="4 14"/>
<dbReference type="InterPro" id="IPR006262">
    <property type="entry name" value="Cyt_deam_tetra"/>
</dbReference>
<evidence type="ECO:0000256" key="6">
    <source>
        <dbReference type="ARBA" id="ARBA00022723"/>
    </source>
</evidence>
<name>A0A917D6H8_9BACI</name>
<feature type="binding site" evidence="13">
    <location>
        <position position="88"/>
    </location>
    <ligand>
        <name>Zn(2+)</name>
        <dbReference type="ChEBI" id="CHEBI:29105"/>
        <note>catalytic</note>
    </ligand>
</feature>
<comment type="caution">
    <text evidence="16">The sequence shown here is derived from an EMBL/GenBank/DDBJ whole genome shotgun (WGS) entry which is preliminary data.</text>
</comment>
<accession>A0A917D6H8</accession>
<dbReference type="PANTHER" id="PTHR11644">
    <property type="entry name" value="CYTIDINE DEAMINASE"/>
    <property type="match status" value="1"/>
</dbReference>
<evidence type="ECO:0000313" key="17">
    <source>
        <dbReference type="Proteomes" id="UP000616608"/>
    </source>
</evidence>
<evidence type="ECO:0000256" key="7">
    <source>
        <dbReference type="ARBA" id="ARBA00022801"/>
    </source>
</evidence>
<keyword evidence="8 13" id="KW-0862">Zinc</keyword>
<keyword evidence="6 13" id="KW-0479">Metal-binding</keyword>
<evidence type="ECO:0000256" key="14">
    <source>
        <dbReference type="RuleBase" id="RU364006"/>
    </source>
</evidence>
<evidence type="ECO:0000256" key="8">
    <source>
        <dbReference type="ARBA" id="ARBA00022833"/>
    </source>
</evidence>
<dbReference type="GO" id="GO:0005829">
    <property type="term" value="C:cytosol"/>
    <property type="evidence" value="ECO:0007669"/>
    <property type="project" value="TreeGrafter"/>
</dbReference>
<dbReference type="InterPro" id="IPR016193">
    <property type="entry name" value="Cytidine_deaminase-like"/>
</dbReference>
<reference evidence="16" key="1">
    <citation type="journal article" date="2014" name="Int. J. Syst. Evol. Microbiol.">
        <title>Complete genome sequence of Corynebacterium casei LMG S-19264T (=DSM 44701T), isolated from a smear-ripened cheese.</title>
        <authorList>
            <consortium name="US DOE Joint Genome Institute (JGI-PGF)"/>
            <person name="Walter F."/>
            <person name="Albersmeier A."/>
            <person name="Kalinowski J."/>
            <person name="Ruckert C."/>
        </authorList>
    </citation>
    <scope>NUCLEOTIDE SEQUENCE</scope>
    <source>
        <strain evidence="16">CGMCC 1.15760</strain>
    </source>
</reference>
<dbReference type="FunFam" id="3.40.140.10:FF:000008">
    <property type="entry name" value="Cytidine deaminase"/>
    <property type="match status" value="1"/>
</dbReference>
<feature type="binding site" evidence="13">
    <location>
        <position position="52"/>
    </location>
    <ligand>
        <name>Zn(2+)</name>
        <dbReference type="ChEBI" id="CHEBI:29105"/>
        <note>catalytic</note>
    </ligand>
</feature>
<keyword evidence="7 14" id="KW-0378">Hydrolase</keyword>
<dbReference type="NCBIfam" id="TIGR01354">
    <property type="entry name" value="cyt_deam_tetra"/>
    <property type="match status" value="1"/>
</dbReference>
<evidence type="ECO:0000256" key="9">
    <source>
        <dbReference type="ARBA" id="ARBA00032005"/>
    </source>
</evidence>
<dbReference type="NCBIfam" id="NF004064">
    <property type="entry name" value="PRK05578.1"/>
    <property type="match status" value="1"/>
</dbReference>
<dbReference type="GO" id="GO:0055086">
    <property type="term" value="P:nucleobase-containing small molecule metabolic process"/>
    <property type="evidence" value="ECO:0007669"/>
    <property type="project" value="UniProtKB-ARBA"/>
</dbReference>
<evidence type="ECO:0000256" key="5">
    <source>
        <dbReference type="ARBA" id="ARBA00018266"/>
    </source>
</evidence>
<dbReference type="Gene3D" id="3.40.140.10">
    <property type="entry name" value="Cytidine Deaminase, domain 2"/>
    <property type="match status" value="1"/>
</dbReference>
<dbReference type="GO" id="GO:0004126">
    <property type="term" value="F:cytidine deaminase activity"/>
    <property type="evidence" value="ECO:0007669"/>
    <property type="project" value="UniProtKB-UniRule"/>
</dbReference>
<dbReference type="InterPro" id="IPR002125">
    <property type="entry name" value="CMP_dCMP_dom"/>
</dbReference>
<dbReference type="PANTHER" id="PTHR11644:SF2">
    <property type="entry name" value="CYTIDINE DEAMINASE"/>
    <property type="match status" value="1"/>
</dbReference>
<sequence length="134" mass="14179">MKEKLIQAALQAKTAAYVPYSKFPVGAALLTADGEVYKGCNIENASFGLTNCAERTAFFKAISEGVTQFTALAITANTEGPVSPCGACRQVMVEFCDPAMPVYLTNMKGNLLETTVGELLPGAFTTEDLQDAGK</sequence>
<dbReference type="GO" id="GO:0008270">
    <property type="term" value="F:zinc ion binding"/>
    <property type="evidence" value="ECO:0007669"/>
    <property type="project" value="UniProtKB-UniRule"/>
</dbReference>
<evidence type="ECO:0000256" key="10">
    <source>
        <dbReference type="ARBA" id="ARBA00049252"/>
    </source>
</evidence>
<feature type="binding site" evidence="13">
    <location>
        <position position="85"/>
    </location>
    <ligand>
        <name>Zn(2+)</name>
        <dbReference type="ChEBI" id="CHEBI:29105"/>
        <note>catalytic</note>
    </ligand>
</feature>
<dbReference type="InterPro" id="IPR050202">
    <property type="entry name" value="Cyt/Deoxycyt_deaminase"/>
</dbReference>
<keyword evidence="17" id="KW-1185">Reference proteome</keyword>
<dbReference type="Proteomes" id="UP000616608">
    <property type="component" value="Unassembled WGS sequence"/>
</dbReference>
<dbReference type="CDD" id="cd01283">
    <property type="entry name" value="cytidine_deaminase"/>
    <property type="match status" value="1"/>
</dbReference>
<dbReference type="PROSITE" id="PS51747">
    <property type="entry name" value="CYT_DCMP_DEAMINASES_2"/>
    <property type="match status" value="1"/>
</dbReference>
<evidence type="ECO:0000256" key="2">
    <source>
        <dbReference type="ARBA" id="ARBA00003949"/>
    </source>
</evidence>
<dbReference type="AlphaFoldDB" id="A0A917D6H8"/>
<proteinExistence type="inferred from homology"/>
<evidence type="ECO:0000256" key="3">
    <source>
        <dbReference type="ARBA" id="ARBA00006576"/>
    </source>
</evidence>
<evidence type="ECO:0000256" key="12">
    <source>
        <dbReference type="PIRSR" id="PIRSR606262-1"/>
    </source>
</evidence>
<evidence type="ECO:0000256" key="1">
    <source>
        <dbReference type="ARBA" id="ARBA00001947"/>
    </source>
</evidence>
<organism evidence="16 17">
    <name type="scientific">Lysinibacillus alkalisoli</name>
    <dbReference type="NCBI Taxonomy" id="1911548"/>
    <lineage>
        <taxon>Bacteria</taxon>
        <taxon>Bacillati</taxon>
        <taxon>Bacillota</taxon>
        <taxon>Bacilli</taxon>
        <taxon>Bacillales</taxon>
        <taxon>Bacillaceae</taxon>
        <taxon>Lysinibacillus</taxon>
    </lineage>
</organism>
<gene>
    <name evidence="16" type="primary">cdd</name>
    <name evidence="16" type="ORF">GCM10007425_05000</name>
</gene>
<evidence type="ECO:0000256" key="4">
    <source>
        <dbReference type="ARBA" id="ARBA00012783"/>
    </source>
</evidence>
<dbReference type="GO" id="GO:0072527">
    <property type="term" value="P:pyrimidine-containing compound metabolic process"/>
    <property type="evidence" value="ECO:0007669"/>
    <property type="project" value="UniProtKB-ARBA"/>
</dbReference>
<protein>
    <recommendedName>
        <fullName evidence="5 14">Cytidine deaminase</fullName>
        <ecNumber evidence="4 14">3.5.4.5</ecNumber>
    </recommendedName>
    <alternativeName>
        <fullName evidence="9 14">Cytidine aminohydrolase</fullName>
    </alternativeName>
</protein>
<evidence type="ECO:0000256" key="13">
    <source>
        <dbReference type="PIRSR" id="PIRSR606262-3"/>
    </source>
</evidence>
<comment type="cofactor">
    <cofactor evidence="1 13 14">
        <name>Zn(2+)</name>
        <dbReference type="ChEBI" id="CHEBI:29105"/>
    </cofactor>
</comment>
<comment type="catalytic activity">
    <reaction evidence="10 14">
        <text>2'-deoxycytidine + H2O + H(+) = 2'-deoxyuridine + NH4(+)</text>
        <dbReference type="Rhea" id="RHEA:13433"/>
        <dbReference type="ChEBI" id="CHEBI:15377"/>
        <dbReference type="ChEBI" id="CHEBI:15378"/>
        <dbReference type="ChEBI" id="CHEBI:15698"/>
        <dbReference type="ChEBI" id="CHEBI:16450"/>
        <dbReference type="ChEBI" id="CHEBI:28938"/>
        <dbReference type="EC" id="3.5.4.5"/>
    </reaction>
</comment>
<feature type="domain" description="CMP/dCMP-type deaminase" evidence="15">
    <location>
        <begin position="1"/>
        <end position="127"/>
    </location>
</feature>
<evidence type="ECO:0000259" key="15">
    <source>
        <dbReference type="PROSITE" id="PS51747"/>
    </source>
</evidence>
<feature type="active site" description="Proton donor" evidence="12">
    <location>
        <position position="54"/>
    </location>
</feature>
<reference evidence="16" key="2">
    <citation type="submission" date="2020-09" db="EMBL/GenBank/DDBJ databases">
        <authorList>
            <person name="Sun Q."/>
            <person name="Zhou Y."/>
        </authorList>
    </citation>
    <scope>NUCLEOTIDE SEQUENCE</scope>
    <source>
        <strain evidence="16">CGMCC 1.15760</strain>
    </source>
</reference>
<dbReference type="EMBL" id="BMJT01000002">
    <property type="protein sequence ID" value="GGG13688.1"/>
    <property type="molecule type" value="Genomic_DNA"/>
</dbReference>
<evidence type="ECO:0000313" key="16">
    <source>
        <dbReference type="EMBL" id="GGG13688.1"/>
    </source>
</evidence>
<comment type="function">
    <text evidence="2 14">This enzyme scavenges exogenous and endogenous cytidine and 2'-deoxycytidine for UMP synthesis.</text>
</comment>
<comment type="similarity">
    <text evidence="3 14">Belongs to the cytidine and deoxycytidylate deaminase family.</text>
</comment>
<dbReference type="RefSeq" id="WP_188613442.1">
    <property type="nucleotide sequence ID" value="NZ_BMJT01000002.1"/>
</dbReference>
<evidence type="ECO:0000256" key="11">
    <source>
        <dbReference type="ARBA" id="ARBA00049558"/>
    </source>
</evidence>
<dbReference type="SUPFAM" id="SSF53927">
    <property type="entry name" value="Cytidine deaminase-like"/>
    <property type="match status" value="1"/>
</dbReference>